<feature type="region of interest" description="Disordered" evidence="1">
    <location>
        <begin position="1"/>
        <end position="120"/>
    </location>
</feature>
<reference evidence="2" key="1">
    <citation type="submission" date="2020-05" db="EMBL/GenBank/DDBJ databases">
        <authorList>
            <person name="Chiriac C."/>
            <person name="Salcher M."/>
            <person name="Ghai R."/>
            <person name="Kavagutti S V."/>
        </authorList>
    </citation>
    <scope>NUCLEOTIDE SEQUENCE</scope>
</reference>
<name>A0A6J6ITI0_9ZZZZ</name>
<sequence>MGATESLQGGETPDHVQIERTEPAEFIEPVLRECAGAAPDHSQKGYEHGPGEQQDEGSPRIEDGDEGEDRDRNHPGKCDGGEERRDIPVKRIDPAADHRTDLTDPFVTDGCGARSNDTVD</sequence>
<protein>
    <submittedName>
        <fullName evidence="2">Unannotated protein</fullName>
    </submittedName>
</protein>
<evidence type="ECO:0000256" key="1">
    <source>
        <dbReference type="SAM" id="MobiDB-lite"/>
    </source>
</evidence>
<feature type="compositionally biased region" description="Basic and acidic residues" evidence="1">
    <location>
        <begin position="41"/>
        <end position="50"/>
    </location>
</feature>
<feature type="compositionally biased region" description="Basic and acidic residues" evidence="1">
    <location>
        <begin position="69"/>
        <end position="102"/>
    </location>
</feature>
<dbReference type="AlphaFoldDB" id="A0A6J6ITI0"/>
<accession>A0A6J6ITI0</accession>
<evidence type="ECO:0000313" key="2">
    <source>
        <dbReference type="EMBL" id="CAB4628002.1"/>
    </source>
</evidence>
<feature type="compositionally biased region" description="Basic and acidic residues" evidence="1">
    <location>
        <begin position="12"/>
        <end position="23"/>
    </location>
</feature>
<gene>
    <name evidence="2" type="ORF">UFOPK1835_02247</name>
</gene>
<organism evidence="2">
    <name type="scientific">freshwater metagenome</name>
    <dbReference type="NCBI Taxonomy" id="449393"/>
    <lineage>
        <taxon>unclassified sequences</taxon>
        <taxon>metagenomes</taxon>
        <taxon>ecological metagenomes</taxon>
    </lineage>
</organism>
<dbReference type="EMBL" id="CAEZUP010000173">
    <property type="protein sequence ID" value="CAB4628002.1"/>
    <property type="molecule type" value="Genomic_DNA"/>
</dbReference>
<proteinExistence type="predicted"/>